<accession>A0A380U4G1</accession>
<feature type="transmembrane region" description="Helical" evidence="1">
    <location>
        <begin position="129"/>
        <end position="159"/>
    </location>
</feature>
<name>A0A380U4G1_9PAST</name>
<feature type="transmembrane region" description="Helical" evidence="1">
    <location>
        <begin position="209"/>
        <end position="229"/>
    </location>
</feature>
<keyword evidence="1" id="KW-1133">Transmembrane helix</keyword>
<keyword evidence="3" id="KW-1185">Reference proteome</keyword>
<evidence type="ECO:0000256" key="1">
    <source>
        <dbReference type="SAM" id="Phobius"/>
    </source>
</evidence>
<feature type="transmembrane region" description="Helical" evidence="1">
    <location>
        <begin position="20"/>
        <end position="49"/>
    </location>
</feature>
<dbReference type="EMBL" id="UFRQ01000003">
    <property type="protein sequence ID" value="SUT95390.1"/>
    <property type="molecule type" value="Genomic_DNA"/>
</dbReference>
<organism evidence="2 3">
    <name type="scientific">[Actinobacillus] rossii</name>
    <dbReference type="NCBI Taxonomy" id="123820"/>
    <lineage>
        <taxon>Bacteria</taxon>
        <taxon>Pseudomonadati</taxon>
        <taxon>Pseudomonadota</taxon>
        <taxon>Gammaproteobacteria</taxon>
        <taxon>Pasteurellales</taxon>
        <taxon>Pasteurellaceae</taxon>
    </lineage>
</organism>
<evidence type="ECO:0000313" key="3">
    <source>
        <dbReference type="Proteomes" id="UP000254649"/>
    </source>
</evidence>
<evidence type="ECO:0000313" key="2">
    <source>
        <dbReference type="EMBL" id="SUT95390.1"/>
    </source>
</evidence>
<reference evidence="2 3" key="1">
    <citation type="submission" date="2018-06" db="EMBL/GenBank/DDBJ databases">
        <authorList>
            <consortium name="Pathogen Informatics"/>
            <person name="Doyle S."/>
        </authorList>
    </citation>
    <scope>NUCLEOTIDE SEQUENCE [LARGE SCALE GENOMIC DNA]</scope>
    <source>
        <strain evidence="2 3">NCTC10801</strain>
    </source>
</reference>
<feature type="transmembrane region" description="Helical" evidence="1">
    <location>
        <begin position="186"/>
        <end position="203"/>
    </location>
</feature>
<keyword evidence="1" id="KW-0472">Membrane</keyword>
<dbReference type="Pfam" id="PF14348">
    <property type="entry name" value="DtrJ-like"/>
    <property type="match status" value="1"/>
</dbReference>
<dbReference type="NCBIfam" id="TIGR03747">
    <property type="entry name" value="conj_TIGR03747"/>
    <property type="match status" value="1"/>
</dbReference>
<dbReference type="Proteomes" id="UP000254649">
    <property type="component" value="Unassembled WGS sequence"/>
</dbReference>
<dbReference type="OrthoDB" id="8443503at2"/>
<sequence length="233" mass="26532">MSEQTNSKPRGKGGIFSRLFGRVSMVIATLALSLLLSILLEWIGIAFWWSEQGHLHSQNMMLAEMQWLSDDFTQSLFTRSSGDLATNIIGNMHYWAFVKTGIQDWLAHPGSNQWEQWIYHYGRAYIESIIYVSIVFVIRLIIIAFTSPLFLFAGAAGLTEGLMMRDIRKFGAGRESAFIYHHARRYVMPLMITSWVVYLSLPFSIHPNIILVPSALLFGLVICITSATFKKFL</sequence>
<dbReference type="AlphaFoldDB" id="A0A380U4G1"/>
<keyword evidence="1" id="KW-0812">Transmembrane</keyword>
<gene>
    <name evidence="2" type="ORF">NCTC10801_02457</name>
</gene>
<proteinExistence type="predicted"/>
<dbReference type="InterPro" id="IPR022266">
    <property type="entry name" value="DtrJ-like"/>
</dbReference>
<protein>
    <submittedName>
        <fullName evidence="2">Integrating conjugative element membrane protein, PFL_4697 family</fullName>
    </submittedName>
</protein>